<dbReference type="VEuPathDB" id="FungiDB:BO78DRAFT_386544"/>
<keyword evidence="1" id="KW-0472">Membrane</keyword>
<evidence type="ECO:0000256" key="1">
    <source>
        <dbReference type="SAM" id="Phobius"/>
    </source>
</evidence>
<keyword evidence="1" id="KW-1133">Transmembrane helix</keyword>
<protein>
    <submittedName>
        <fullName evidence="2">Uncharacterized protein</fullName>
    </submittedName>
</protein>
<feature type="transmembrane region" description="Helical" evidence="1">
    <location>
        <begin position="123"/>
        <end position="145"/>
    </location>
</feature>
<accession>A0A319E9S1</accession>
<reference evidence="2 3" key="1">
    <citation type="submission" date="2018-02" db="EMBL/GenBank/DDBJ databases">
        <title>The genomes of Aspergillus section Nigri reveals drivers in fungal speciation.</title>
        <authorList>
            <consortium name="DOE Joint Genome Institute"/>
            <person name="Vesth T.C."/>
            <person name="Nybo J."/>
            <person name="Theobald S."/>
            <person name="Brandl J."/>
            <person name="Frisvad J.C."/>
            <person name="Nielsen K.F."/>
            <person name="Lyhne E.K."/>
            <person name="Kogle M.E."/>
            <person name="Kuo A."/>
            <person name="Riley R."/>
            <person name="Clum A."/>
            <person name="Nolan M."/>
            <person name="Lipzen A."/>
            <person name="Salamov A."/>
            <person name="Henrissat B."/>
            <person name="Wiebenga A."/>
            <person name="De vries R.P."/>
            <person name="Grigoriev I.V."/>
            <person name="Mortensen U.H."/>
            <person name="Andersen M.R."/>
            <person name="Baker S.E."/>
        </authorList>
    </citation>
    <scope>NUCLEOTIDE SEQUENCE [LARGE SCALE GENOMIC DNA]</scope>
    <source>
        <strain evidence="2 3">CBS 121057</strain>
    </source>
</reference>
<keyword evidence="1" id="KW-0812">Transmembrane</keyword>
<keyword evidence="3" id="KW-1185">Reference proteome</keyword>
<dbReference type="AlphaFoldDB" id="A0A319E9S1"/>
<evidence type="ECO:0000313" key="3">
    <source>
        <dbReference type="Proteomes" id="UP000248423"/>
    </source>
</evidence>
<sequence length="296" mass="33122">MYWERKNSPPRQGTPEHHIGLTRTCGHIPDGLCYHDWYTRHGGMVSSPVRLRHWEARGGLAVSGGIASSVYPSSFIVESLCDFPAKLVVGLLSGQALIVLSVLDMNFTWEVHIVVREYDSYLLLYRLLEPSIMVIILVLMSLPMLTHWKSSPHLSQSFCQPIGLRVNTVGSLHYKSSQADVLPWFGRAERQNYHPSTLGSQTDCNTEAWQSLRTPIATESGSAPRNTDSTKASSEYSWVMGHSTVDHGLDFLCPAKDRRYVFLTMMLPLLERYDASDWVQSGEVQLPSPTGSDDPA</sequence>
<dbReference type="Proteomes" id="UP000248423">
    <property type="component" value="Unassembled WGS sequence"/>
</dbReference>
<feature type="transmembrane region" description="Helical" evidence="1">
    <location>
        <begin position="83"/>
        <end position="103"/>
    </location>
</feature>
<name>A0A319E9S1_ASPSB</name>
<proteinExistence type="predicted"/>
<gene>
    <name evidence="2" type="ORF">BO78DRAFT_386544</name>
</gene>
<dbReference type="EMBL" id="KZ826346">
    <property type="protein sequence ID" value="PYI06902.1"/>
    <property type="molecule type" value="Genomic_DNA"/>
</dbReference>
<organism evidence="2 3">
    <name type="scientific">Aspergillus sclerotiicarbonarius (strain CBS 121057 / IBT 28362)</name>
    <dbReference type="NCBI Taxonomy" id="1448318"/>
    <lineage>
        <taxon>Eukaryota</taxon>
        <taxon>Fungi</taxon>
        <taxon>Dikarya</taxon>
        <taxon>Ascomycota</taxon>
        <taxon>Pezizomycotina</taxon>
        <taxon>Eurotiomycetes</taxon>
        <taxon>Eurotiomycetidae</taxon>
        <taxon>Eurotiales</taxon>
        <taxon>Aspergillaceae</taxon>
        <taxon>Aspergillus</taxon>
        <taxon>Aspergillus subgen. Circumdati</taxon>
    </lineage>
</organism>
<evidence type="ECO:0000313" key="2">
    <source>
        <dbReference type="EMBL" id="PYI06902.1"/>
    </source>
</evidence>